<evidence type="ECO:0000313" key="3">
    <source>
        <dbReference type="EMBL" id="RKP18984.1"/>
    </source>
</evidence>
<proteinExistence type="predicted"/>
<dbReference type="AlphaFoldDB" id="A0A4P9YHX8"/>
<accession>A0A4P9YHX8</accession>
<feature type="signal peptide" evidence="1">
    <location>
        <begin position="1"/>
        <end position="16"/>
    </location>
</feature>
<organism evidence="3 4">
    <name type="scientific">Rozella allomycis (strain CSF55)</name>
    <dbReference type="NCBI Taxonomy" id="988480"/>
    <lineage>
        <taxon>Eukaryota</taxon>
        <taxon>Fungi</taxon>
        <taxon>Fungi incertae sedis</taxon>
        <taxon>Cryptomycota</taxon>
        <taxon>Cryptomycota incertae sedis</taxon>
        <taxon>Rozella</taxon>
    </lineage>
</organism>
<dbReference type="SUPFAM" id="SSF52047">
    <property type="entry name" value="RNI-like"/>
    <property type="match status" value="1"/>
</dbReference>
<sequence>MKIFLSKILLLTIVLAVPMTNQDPSLVPEAKNQLVVDTETKSPALIEKLPADLLLRVGKSLPLKDYLRFSTCSQILKKSVLYKDYRDMIEFLSMTQNVNGLSLLDNGVAMSIILPSNVPDNLCYLSNYLLITFNNIDWIIKFQERFPKNKAIIIYKPSTFEEKDAQKLTSFLQGGGIIHEFDINYYFTYPELIPYVLQSGARKVFFMIKFEDMVYLDSIGKYVATSSTRQLKELNIHVSERRGVDNNIDEQWSKFFQIIPQFKIEVLNVKHYYSLRNELIVQLAESLPLEIRAFEMVFANLKIERLGSIFEALAVKTNLKHLVLGRIMFDDGEYTLENLRLLPGLETLELRLQNVWEMHSARKLLREIIQFSPLNLEELKISLSFFYRFPRDILELPESILQSKLKKLVVEMKLNVTPVFYTFIQKPDLVQFSSKIETVDLK</sequence>
<feature type="non-terminal residue" evidence="3">
    <location>
        <position position="442"/>
    </location>
</feature>
<evidence type="ECO:0000256" key="1">
    <source>
        <dbReference type="SAM" id="SignalP"/>
    </source>
</evidence>
<dbReference type="PROSITE" id="PS50181">
    <property type="entry name" value="FBOX"/>
    <property type="match status" value="1"/>
</dbReference>
<reference evidence="4" key="1">
    <citation type="journal article" date="2018" name="Nat. Microbiol.">
        <title>Leveraging single-cell genomics to expand the fungal tree of life.</title>
        <authorList>
            <person name="Ahrendt S.R."/>
            <person name="Quandt C.A."/>
            <person name="Ciobanu D."/>
            <person name="Clum A."/>
            <person name="Salamov A."/>
            <person name="Andreopoulos B."/>
            <person name="Cheng J.F."/>
            <person name="Woyke T."/>
            <person name="Pelin A."/>
            <person name="Henrissat B."/>
            <person name="Reynolds N.K."/>
            <person name="Benny G.L."/>
            <person name="Smith M.E."/>
            <person name="James T.Y."/>
            <person name="Grigoriev I.V."/>
        </authorList>
    </citation>
    <scope>NUCLEOTIDE SEQUENCE [LARGE SCALE GENOMIC DNA]</scope>
    <source>
        <strain evidence="4">CSF55</strain>
    </source>
</reference>
<evidence type="ECO:0000313" key="4">
    <source>
        <dbReference type="Proteomes" id="UP000281549"/>
    </source>
</evidence>
<dbReference type="EMBL" id="ML005322">
    <property type="protein sequence ID" value="RKP18984.1"/>
    <property type="molecule type" value="Genomic_DNA"/>
</dbReference>
<feature type="chain" id="PRO_5020517434" description="F-box domain-containing protein" evidence="1">
    <location>
        <begin position="17"/>
        <end position="442"/>
    </location>
</feature>
<dbReference type="InterPro" id="IPR001810">
    <property type="entry name" value="F-box_dom"/>
</dbReference>
<protein>
    <recommendedName>
        <fullName evidence="2">F-box domain-containing protein</fullName>
    </recommendedName>
</protein>
<dbReference type="Proteomes" id="UP000281549">
    <property type="component" value="Unassembled WGS sequence"/>
</dbReference>
<keyword evidence="1" id="KW-0732">Signal</keyword>
<gene>
    <name evidence="3" type="ORF">ROZALSC1DRAFT_22707</name>
</gene>
<feature type="domain" description="F-box" evidence="2">
    <location>
        <begin position="43"/>
        <end position="88"/>
    </location>
</feature>
<name>A0A4P9YHX8_ROZAC</name>
<evidence type="ECO:0000259" key="2">
    <source>
        <dbReference type="PROSITE" id="PS50181"/>
    </source>
</evidence>